<dbReference type="InterPro" id="IPR026001">
    <property type="entry name" value="Abi-like_C"/>
</dbReference>
<reference evidence="2 3" key="1">
    <citation type="journal article" date="2023" name="FEMS Microbes">
        <title>Whole genomes of deep-sea sponge-associated bacteria exhibit high novel natural product potential.</title>
        <authorList>
            <person name="Hesketh-Best P.J."/>
            <person name="January G.G."/>
            <person name="Koch M.J."/>
            <person name="Warburton P.J."/>
            <person name="Howell K.L."/>
            <person name="Upton M."/>
        </authorList>
    </citation>
    <scope>NUCLEOTIDE SEQUENCE [LARGE SCALE GENOMIC DNA]</scope>
    <source>
        <strain evidence="2 3">PC206-O</strain>
    </source>
</reference>
<keyword evidence="3" id="KW-1185">Reference proteome</keyword>
<evidence type="ECO:0000313" key="2">
    <source>
        <dbReference type="EMBL" id="MDX2335531.1"/>
    </source>
</evidence>
<gene>
    <name evidence="2" type="ORF">NJD11_11350</name>
</gene>
<feature type="domain" description="Abortive infection protein-like C-terminal" evidence="1">
    <location>
        <begin position="184"/>
        <end position="265"/>
    </location>
</feature>
<sequence length="274" mass="29808">MRLGEAAISNLTEIAYDTGMSSSRLIAFFNSFGMNEPVVHMLDSKRNFAERAWRTLNGTDQLAEAVNQILSPHYFPGVGDRQNRLDALKRCVGRDGYDLVDDGYRTDLIVRSGAAATGVLEHLKSHGERLSHDNLLTRIRNIERTCETSPTDAIGSAKELIEAVAKDVIERSGQTPERASSPSALVKHALRCLELAPDDIPDRSRGVDAIKATLNALANIAHQMDELRGLYGSGHGRASSARGLTSRHARLAVGAAGTLCLFLFETQESRQGTP</sequence>
<proteinExistence type="predicted"/>
<evidence type="ECO:0000259" key="1">
    <source>
        <dbReference type="Pfam" id="PF14355"/>
    </source>
</evidence>
<dbReference type="Pfam" id="PF14355">
    <property type="entry name" value="Abi_C"/>
    <property type="match status" value="1"/>
</dbReference>
<comment type="caution">
    <text evidence="2">The sequence shown here is derived from an EMBL/GenBank/DDBJ whole genome shotgun (WGS) entry which is preliminary data.</text>
</comment>
<organism evidence="2 3">
    <name type="scientific">Brevundimonas vesicularis</name>
    <name type="common">Pseudomonas vesicularis</name>
    <dbReference type="NCBI Taxonomy" id="41276"/>
    <lineage>
        <taxon>Bacteria</taxon>
        <taxon>Pseudomonadati</taxon>
        <taxon>Pseudomonadota</taxon>
        <taxon>Alphaproteobacteria</taxon>
        <taxon>Caulobacterales</taxon>
        <taxon>Caulobacteraceae</taxon>
        <taxon>Brevundimonas</taxon>
    </lineage>
</organism>
<accession>A0ABU4KR90</accession>
<protein>
    <submittedName>
        <fullName evidence="2">Abortive infection family protein</fullName>
    </submittedName>
</protein>
<dbReference type="EMBL" id="JAMYEC010000006">
    <property type="protein sequence ID" value="MDX2335531.1"/>
    <property type="molecule type" value="Genomic_DNA"/>
</dbReference>
<name>A0ABU4KR90_BREVE</name>
<dbReference type="Proteomes" id="UP001272940">
    <property type="component" value="Unassembled WGS sequence"/>
</dbReference>
<evidence type="ECO:0000313" key="3">
    <source>
        <dbReference type="Proteomes" id="UP001272940"/>
    </source>
</evidence>
<dbReference type="RefSeq" id="WP_319078709.1">
    <property type="nucleotide sequence ID" value="NZ_JAMYEC010000006.1"/>
</dbReference>